<dbReference type="Proteomes" id="UP000240883">
    <property type="component" value="Unassembled WGS sequence"/>
</dbReference>
<feature type="compositionally biased region" description="Basic and acidic residues" evidence="1">
    <location>
        <begin position="234"/>
        <end position="252"/>
    </location>
</feature>
<dbReference type="EMBL" id="KZ678136">
    <property type="protein sequence ID" value="PSN66510.1"/>
    <property type="molecule type" value="Genomic_DNA"/>
</dbReference>
<feature type="region of interest" description="Disordered" evidence="1">
    <location>
        <begin position="1"/>
        <end position="42"/>
    </location>
</feature>
<reference evidence="2 3" key="1">
    <citation type="journal article" date="2018" name="Front. Microbiol.">
        <title>Genome-Wide Analysis of Corynespora cassiicola Leaf Fall Disease Putative Effectors.</title>
        <authorList>
            <person name="Lopez D."/>
            <person name="Ribeiro S."/>
            <person name="Label P."/>
            <person name="Fumanal B."/>
            <person name="Venisse J.S."/>
            <person name="Kohler A."/>
            <person name="de Oliveira R.R."/>
            <person name="Labutti K."/>
            <person name="Lipzen A."/>
            <person name="Lail K."/>
            <person name="Bauer D."/>
            <person name="Ohm R.A."/>
            <person name="Barry K.W."/>
            <person name="Spatafora J."/>
            <person name="Grigoriev I.V."/>
            <person name="Martin F.M."/>
            <person name="Pujade-Renaud V."/>
        </authorList>
    </citation>
    <scope>NUCLEOTIDE SEQUENCE [LARGE SCALE GENOMIC DNA]</scope>
    <source>
        <strain evidence="2 3">Philippines</strain>
    </source>
</reference>
<evidence type="ECO:0000313" key="2">
    <source>
        <dbReference type="EMBL" id="PSN66510.1"/>
    </source>
</evidence>
<sequence>MLLDTSRVDTHQRGLQKRRGRTSPARQHAHTRPPANAPARTRRVLPAHVALSAAAAASAEGLGLYDLQQQRTTSWRGAQLSTSVLSYVQAVRARSQRSEVGGREKAIVANFGPATRPNALFRRKLHVEFGEGQRRARGGPDGNNAPPPPLSLWSDLECARRHGRGGGGAGGVWWQPAKMGQMRPRWEGWPPHLPLRYRRSRFRPGRRSASSTGWMDDVALGMTAFADSIGDTRGVPKHDQARGNRGGHDGHVQGKQTSQDGRSSHLLRISSIKHLFMGGNDSSSPTSRLGLAA</sequence>
<dbReference type="AlphaFoldDB" id="A0A2T2NMA1"/>
<accession>A0A2T2NMA1</accession>
<evidence type="ECO:0000313" key="3">
    <source>
        <dbReference type="Proteomes" id="UP000240883"/>
    </source>
</evidence>
<proteinExistence type="predicted"/>
<feature type="region of interest" description="Disordered" evidence="1">
    <location>
        <begin position="229"/>
        <end position="264"/>
    </location>
</feature>
<keyword evidence="3" id="KW-1185">Reference proteome</keyword>
<feature type="compositionally biased region" description="Basic residues" evidence="1">
    <location>
        <begin position="14"/>
        <end position="31"/>
    </location>
</feature>
<gene>
    <name evidence="2" type="ORF">BS50DRAFT_416264</name>
</gene>
<feature type="compositionally biased region" description="Basic and acidic residues" evidence="1">
    <location>
        <begin position="1"/>
        <end position="12"/>
    </location>
</feature>
<protein>
    <submittedName>
        <fullName evidence="2">Uncharacterized protein</fullName>
    </submittedName>
</protein>
<name>A0A2T2NMA1_CORCC</name>
<evidence type="ECO:0000256" key="1">
    <source>
        <dbReference type="SAM" id="MobiDB-lite"/>
    </source>
</evidence>
<organism evidence="2 3">
    <name type="scientific">Corynespora cassiicola Philippines</name>
    <dbReference type="NCBI Taxonomy" id="1448308"/>
    <lineage>
        <taxon>Eukaryota</taxon>
        <taxon>Fungi</taxon>
        <taxon>Dikarya</taxon>
        <taxon>Ascomycota</taxon>
        <taxon>Pezizomycotina</taxon>
        <taxon>Dothideomycetes</taxon>
        <taxon>Pleosporomycetidae</taxon>
        <taxon>Pleosporales</taxon>
        <taxon>Corynesporascaceae</taxon>
        <taxon>Corynespora</taxon>
    </lineage>
</organism>